<evidence type="ECO:0000256" key="1">
    <source>
        <dbReference type="SAM" id="MobiDB-lite"/>
    </source>
</evidence>
<dbReference type="Gene3D" id="3.30.70.1070">
    <property type="entry name" value="Sporulation related repeat"/>
    <property type="match status" value="1"/>
</dbReference>
<accession>A0A7X6I9C8</accession>
<dbReference type="InterPro" id="IPR036680">
    <property type="entry name" value="SPOR-like_sf"/>
</dbReference>
<feature type="compositionally biased region" description="Basic and acidic residues" evidence="1">
    <location>
        <begin position="117"/>
        <end position="144"/>
    </location>
</feature>
<dbReference type="RefSeq" id="WP_168057647.1">
    <property type="nucleotide sequence ID" value="NZ_VTOW01000001.1"/>
</dbReference>
<evidence type="ECO:0000313" key="4">
    <source>
        <dbReference type="EMBL" id="NKE69338.1"/>
    </source>
</evidence>
<keyword evidence="2" id="KW-1133">Transmembrane helix</keyword>
<comment type="caution">
    <text evidence="4">The sequence shown here is derived from an EMBL/GenBank/DDBJ whole genome shotgun (WGS) entry which is preliminary data.</text>
</comment>
<protein>
    <submittedName>
        <fullName evidence="4">SPOR domain-containing protein</fullName>
    </submittedName>
</protein>
<dbReference type="Pfam" id="PF05036">
    <property type="entry name" value="SPOR"/>
    <property type="match status" value="1"/>
</dbReference>
<feature type="compositionally biased region" description="Pro residues" evidence="1">
    <location>
        <begin position="95"/>
        <end position="104"/>
    </location>
</feature>
<feature type="transmembrane region" description="Helical" evidence="2">
    <location>
        <begin position="21"/>
        <end position="40"/>
    </location>
</feature>
<keyword evidence="2" id="KW-0812">Transmembrane</keyword>
<evidence type="ECO:0000313" key="5">
    <source>
        <dbReference type="Proteomes" id="UP000534783"/>
    </source>
</evidence>
<gene>
    <name evidence="4" type="ORF">MNODULE_01040</name>
</gene>
<feature type="domain" description="SPOR" evidence="3">
    <location>
        <begin position="169"/>
        <end position="249"/>
    </location>
</feature>
<sequence>MRDLKDLKREDEGMGPKKKPPYFMIGLLGVLVFLTLVFVFRTKEESPEPPPPPPVSQLAPDQSPAAPAELSEKEEPVVPDPALKPGEMRFDSKPEPFPAAPPPGNAATAQAPGNPIPKEDLTFFDTLKDKEKKSVALQTKKETKPAAQKTKRPPEKKSDPKKVSVPPTSGPSGAYTIQVASFAERKGAETLSQKLKKKGYDVYVAAGEIPEKGTRYRVRIGHYPSRAEAQKAAERIREAEKLSFLITTDTGK</sequence>
<feature type="region of interest" description="Disordered" evidence="1">
    <location>
        <begin position="43"/>
        <end position="174"/>
    </location>
</feature>
<evidence type="ECO:0000259" key="3">
    <source>
        <dbReference type="PROSITE" id="PS51724"/>
    </source>
</evidence>
<reference evidence="4 5" key="1">
    <citation type="journal article" date="2020" name="Nature">
        <title>Bacterial chemolithoautotrophy via manganese oxidation.</title>
        <authorList>
            <person name="Yu H."/>
            <person name="Leadbetter J.R."/>
        </authorList>
    </citation>
    <scope>NUCLEOTIDE SEQUENCE [LARGE SCALE GENOMIC DNA]</scope>
    <source>
        <strain evidence="4 5">Mn-1</strain>
    </source>
</reference>
<dbReference type="InterPro" id="IPR007730">
    <property type="entry name" value="SPOR-like_dom"/>
</dbReference>
<dbReference type="AlphaFoldDB" id="A0A7X6I9C8"/>
<proteinExistence type="predicted"/>
<organism evidence="4 5">
    <name type="scientific">Candidatus Manganitrophus noduliformans</name>
    <dbReference type="NCBI Taxonomy" id="2606439"/>
    <lineage>
        <taxon>Bacteria</taxon>
        <taxon>Pseudomonadati</taxon>
        <taxon>Nitrospirota</taxon>
        <taxon>Nitrospiria</taxon>
        <taxon>Candidatus Troglogloeales</taxon>
        <taxon>Candidatus Manganitrophaceae</taxon>
        <taxon>Candidatus Manganitrophus</taxon>
    </lineage>
</organism>
<name>A0A7X6I9C8_9BACT</name>
<feature type="compositionally biased region" description="Basic and acidic residues" evidence="1">
    <location>
        <begin position="1"/>
        <end position="15"/>
    </location>
</feature>
<keyword evidence="5" id="KW-1185">Reference proteome</keyword>
<dbReference type="Proteomes" id="UP000534783">
    <property type="component" value="Unassembled WGS sequence"/>
</dbReference>
<feature type="compositionally biased region" description="Basic and acidic residues" evidence="1">
    <location>
        <begin position="152"/>
        <end position="162"/>
    </location>
</feature>
<keyword evidence="2" id="KW-0472">Membrane</keyword>
<dbReference type="PROSITE" id="PS51724">
    <property type="entry name" value="SPOR"/>
    <property type="match status" value="1"/>
</dbReference>
<dbReference type="SUPFAM" id="SSF110997">
    <property type="entry name" value="Sporulation related repeat"/>
    <property type="match status" value="1"/>
</dbReference>
<dbReference type="EMBL" id="VTOW01000001">
    <property type="protein sequence ID" value="NKE69338.1"/>
    <property type="molecule type" value="Genomic_DNA"/>
</dbReference>
<evidence type="ECO:0000256" key="2">
    <source>
        <dbReference type="SAM" id="Phobius"/>
    </source>
</evidence>
<dbReference type="GO" id="GO:0042834">
    <property type="term" value="F:peptidoglycan binding"/>
    <property type="evidence" value="ECO:0007669"/>
    <property type="project" value="InterPro"/>
</dbReference>
<feature type="region of interest" description="Disordered" evidence="1">
    <location>
        <begin position="1"/>
        <end position="20"/>
    </location>
</feature>